<keyword evidence="2" id="KW-1185">Reference proteome</keyword>
<proteinExistence type="predicted"/>
<dbReference type="RefSeq" id="XP_030856273.1">
    <property type="nucleotide sequence ID" value="XM_031000413.1"/>
</dbReference>
<dbReference type="KEGG" id="spu:756504"/>
<protein>
    <submittedName>
        <fullName evidence="1">Uncharacterized protein</fullName>
    </submittedName>
</protein>
<reference evidence="2" key="1">
    <citation type="submission" date="2015-02" db="EMBL/GenBank/DDBJ databases">
        <title>Genome sequencing for Strongylocentrotus purpuratus.</title>
        <authorList>
            <person name="Murali S."/>
            <person name="Liu Y."/>
            <person name="Vee V."/>
            <person name="English A."/>
            <person name="Wang M."/>
            <person name="Skinner E."/>
            <person name="Han Y."/>
            <person name="Muzny D.M."/>
            <person name="Worley K.C."/>
            <person name="Gibbs R.A."/>
        </authorList>
    </citation>
    <scope>NUCLEOTIDE SEQUENCE</scope>
</reference>
<sequence length="569" mass="64533">MALAQQSLARVSTVFKRCRLHMFGRTTNPTYLMRCYHHHLGNPLGRRRNDSVTPWELSSLDVKSSMEYFYSTVCHQRSGAASGCLQMSQRQASQVSQPPWQVMPFGKLDQPKKKDFKEPTSSSAVSVLDLDGHAMSYLERLHDADTPPEVLAVLQEGRNDLSIVHYSRALGRLADIYRDKKQEEGLVRSNMAPVLYDSRFRHLCHVVLRQSRHLENDLYLDTLKALQRLKIPLKSSMMYTFLVQAEQRVNTFNAAELAQFAGILSLYDHKNPRVQALVDAVGILIPRHINDLRTFHHTLILIKVVGTSLDGVSRGKLANLLLAILAADEERSLENITQAVLALHQMDYKIDILLELACPVLTQNMKDLSDSDLHNLLCAFSGLCHADQDFFEAASERILEDIDKWSSPWLINVAEAFSVVEIKAPFLLDRIIRRVMDNGVREISLMDMTKLICSLNALGHRPPSSWDFENFVTMATRSLVSDTSRLSSADCRTVLSLAHSLASLGYFPADLWEFITSRKFANCFMMVKDVKEYKKMISDIKILTQQLKDSHQDTAAMWADSIQKLLPLQ</sequence>
<dbReference type="OrthoDB" id="9369505at2759"/>
<accession>A0A7M7PSZ7</accession>
<name>A0A7M7PSZ7_STRPU</name>
<dbReference type="PANTHER" id="PTHR21228:SF40">
    <property type="entry name" value="LD45607P"/>
    <property type="match status" value="1"/>
</dbReference>
<dbReference type="GeneID" id="756504"/>
<evidence type="ECO:0000313" key="2">
    <source>
        <dbReference type="Proteomes" id="UP000007110"/>
    </source>
</evidence>
<dbReference type="OMA" id="KSSMMYT"/>
<dbReference type="AlphaFoldDB" id="A0A7M7PSZ7"/>
<dbReference type="PANTHER" id="PTHR21228">
    <property type="entry name" value="FAST LEU-RICH DOMAIN-CONTAINING"/>
    <property type="match status" value="1"/>
</dbReference>
<dbReference type="InterPro" id="IPR050870">
    <property type="entry name" value="FAST_kinase"/>
</dbReference>
<dbReference type="InParanoid" id="A0A7M7PSZ7"/>
<evidence type="ECO:0000313" key="1">
    <source>
        <dbReference type="EnsemblMetazoa" id="XP_030856273"/>
    </source>
</evidence>
<dbReference type="Proteomes" id="UP000007110">
    <property type="component" value="Unassembled WGS sequence"/>
</dbReference>
<dbReference type="EnsemblMetazoa" id="XM_031000413">
    <property type="protein sequence ID" value="XP_030856273"/>
    <property type="gene ID" value="LOC756504"/>
</dbReference>
<reference evidence="1" key="2">
    <citation type="submission" date="2021-01" db="UniProtKB">
        <authorList>
            <consortium name="EnsemblMetazoa"/>
        </authorList>
    </citation>
    <scope>IDENTIFICATION</scope>
</reference>
<organism evidence="1 2">
    <name type="scientific">Strongylocentrotus purpuratus</name>
    <name type="common">Purple sea urchin</name>
    <dbReference type="NCBI Taxonomy" id="7668"/>
    <lineage>
        <taxon>Eukaryota</taxon>
        <taxon>Metazoa</taxon>
        <taxon>Echinodermata</taxon>
        <taxon>Eleutherozoa</taxon>
        <taxon>Echinozoa</taxon>
        <taxon>Echinoidea</taxon>
        <taxon>Euechinoidea</taxon>
        <taxon>Echinacea</taxon>
        <taxon>Camarodonta</taxon>
        <taxon>Echinidea</taxon>
        <taxon>Strongylocentrotidae</taxon>
        <taxon>Strongylocentrotus</taxon>
    </lineage>
</organism>